<reference evidence="2 3" key="1">
    <citation type="submission" date="2023-07" db="EMBL/GenBank/DDBJ databases">
        <title>Sequencing the genomes of 1000 actinobacteria strains.</title>
        <authorList>
            <person name="Klenk H.-P."/>
        </authorList>
    </citation>
    <scope>NUCLEOTIDE SEQUENCE [LARGE SCALE GENOMIC DNA]</scope>
    <source>
        <strain evidence="2 3">DSM 41600</strain>
    </source>
</reference>
<dbReference type="RefSeq" id="WP_307109896.1">
    <property type="nucleotide sequence ID" value="NZ_JAURUE010000001.1"/>
</dbReference>
<dbReference type="EMBL" id="JAURUE010000001">
    <property type="protein sequence ID" value="MDP9607872.1"/>
    <property type="molecule type" value="Genomic_DNA"/>
</dbReference>
<feature type="coiled-coil region" evidence="1">
    <location>
        <begin position="7"/>
        <end position="48"/>
    </location>
</feature>
<sequence length="132" mass="14752">MNIQPLLDALDLQENAARDLADDLRAQIEDLQSRLREAQTHLEHLTITRKTVTSLADRIPASPPELPEHPDYTRILTVFNEATGPLRAKDVCQSLGHELLPKNVEGIRAKLKRLVKLGVLTEADTGSFARKQ</sequence>
<evidence type="ECO:0000256" key="1">
    <source>
        <dbReference type="SAM" id="Coils"/>
    </source>
</evidence>
<keyword evidence="3" id="KW-1185">Reference proteome</keyword>
<dbReference type="Proteomes" id="UP001234880">
    <property type="component" value="Unassembled WGS sequence"/>
</dbReference>
<name>A0ABT9KHG8_9ACTN</name>
<organism evidence="2 3">
    <name type="scientific">Streptomyces demainii</name>
    <dbReference type="NCBI Taxonomy" id="588122"/>
    <lineage>
        <taxon>Bacteria</taxon>
        <taxon>Bacillati</taxon>
        <taxon>Actinomycetota</taxon>
        <taxon>Actinomycetes</taxon>
        <taxon>Kitasatosporales</taxon>
        <taxon>Streptomycetaceae</taxon>
        <taxon>Streptomyces</taxon>
    </lineage>
</organism>
<proteinExistence type="predicted"/>
<gene>
    <name evidence="2" type="ORF">JOF35_000149</name>
</gene>
<evidence type="ECO:0000313" key="3">
    <source>
        <dbReference type="Proteomes" id="UP001234880"/>
    </source>
</evidence>
<protein>
    <submittedName>
        <fullName evidence="2">Uncharacterized protein</fullName>
    </submittedName>
</protein>
<accession>A0ABT9KHG8</accession>
<keyword evidence="1" id="KW-0175">Coiled coil</keyword>
<comment type="caution">
    <text evidence="2">The sequence shown here is derived from an EMBL/GenBank/DDBJ whole genome shotgun (WGS) entry which is preliminary data.</text>
</comment>
<evidence type="ECO:0000313" key="2">
    <source>
        <dbReference type="EMBL" id="MDP9607872.1"/>
    </source>
</evidence>